<evidence type="ECO:0000313" key="1">
    <source>
        <dbReference type="EMBL" id="EIW20920.1"/>
    </source>
</evidence>
<sequence length="128" mass="14859">MYQEEMGLLLIKHCNNLKRLSIEQLQAIKEEKDNLVTELAAQKHIIVEDMIALQEQFEISRCHSDIKEKVKVLLSQIAISENESQEIVKRHCTDISKKMLANRKEMNIQSAYEESSFQVQGNLCNIEK</sequence>
<reference evidence="1 2" key="1">
    <citation type="journal article" date="2012" name="J. Bacteriol.">
        <title>Draft Genome Sequences for Two Metal-Reducing Pelosinus fermentans Strains Isolated from a Cr(VI)-Contaminated Site and for Type Strain R7.</title>
        <authorList>
            <person name="Brown S.D."/>
            <person name="Podar M."/>
            <person name="Klingeman D.M."/>
            <person name="Johnson C.M."/>
            <person name="Yang Z.K."/>
            <person name="Utturkar S.M."/>
            <person name="Land M.L."/>
            <person name="Mosher J.J."/>
            <person name="Hurt R.A.Jr."/>
            <person name="Phelps T.J."/>
            <person name="Palumbo A.V."/>
            <person name="Arkin A.P."/>
            <person name="Hazen T.C."/>
            <person name="Elias D.A."/>
        </authorList>
    </citation>
    <scope>NUCLEOTIDE SEQUENCE [LARGE SCALE GENOMIC DNA]</scope>
    <source>
        <strain evidence="1 2">B4</strain>
    </source>
</reference>
<comment type="caution">
    <text evidence="1">The sequence shown here is derived from an EMBL/GenBank/DDBJ whole genome shotgun (WGS) entry which is preliminary data.</text>
</comment>
<evidence type="ECO:0008006" key="3">
    <source>
        <dbReference type="Google" id="ProtNLM"/>
    </source>
</evidence>
<evidence type="ECO:0000313" key="2">
    <source>
        <dbReference type="Proteomes" id="UP000004324"/>
    </source>
</evidence>
<dbReference type="EMBL" id="AKVJ01000002">
    <property type="protein sequence ID" value="EIW20920.1"/>
    <property type="molecule type" value="Genomic_DNA"/>
</dbReference>
<dbReference type="PATRIC" id="fig|1149862.3.peg.47"/>
<keyword evidence="2" id="KW-1185">Reference proteome</keyword>
<organism evidence="1 2">
    <name type="scientific">Pelosinus fermentans B4</name>
    <dbReference type="NCBI Taxonomy" id="1149862"/>
    <lineage>
        <taxon>Bacteria</taxon>
        <taxon>Bacillati</taxon>
        <taxon>Bacillota</taxon>
        <taxon>Negativicutes</taxon>
        <taxon>Selenomonadales</taxon>
        <taxon>Sporomusaceae</taxon>
        <taxon>Pelosinus</taxon>
    </lineage>
</organism>
<dbReference type="AlphaFoldDB" id="I8RP48"/>
<accession>I8RP48</accession>
<dbReference type="RefSeq" id="WP_007930196.1">
    <property type="nucleotide sequence ID" value="NZ_AKVJ01000002.1"/>
</dbReference>
<gene>
    <name evidence="1" type="ORF">FB4_1772</name>
</gene>
<dbReference type="Proteomes" id="UP000004324">
    <property type="component" value="Unassembled WGS sequence"/>
</dbReference>
<name>I8RP48_9FIRM</name>
<dbReference type="OrthoDB" id="1683459at2"/>
<proteinExistence type="predicted"/>
<protein>
    <recommendedName>
        <fullName evidence="3">FlgN family protein</fullName>
    </recommendedName>
</protein>